<organism evidence="2">
    <name type="scientific">African swine fever virus</name>
    <name type="common">ASFV</name>
    <dbReference type="NCBI Taxonomy" id="10497"/>
    <lineage>
        <taxon>Viruses</taxon>
        <taxon>Varidnaviria</taxon>
        <taxon>Bamfordvirae</taxon>
        <taxon>Nucleocytoviricota</taxon>
        <taxon>Pokkesviricetes</taxon>
        <taxon>Asfuvirales</taxon>
        <taxon>Asfarviridae</taxon>
        <taxon>Asfivirus</taxon>
        <taxon>Asfivirus haemorrhagiae</taxon>
    </lineage>
</organism>
<organismHost>
    <name type="scientific">Potamochoerus larvatus</name>
    <name type="common">Bushpig</name>
    <dbReference type="NCBI Taxonomy" id="273792"/>
</organismHost>
<organismHost>
    <name type="scientific">Phacochoerus aethiopicus</name>
    <name type="common">Warthog</name>
    <dbReference type="NCBI Taxonomy" id="85517"/>
</organismHost>
<reference evidence="2" key="1">
    <citation type="submission" date="2019-10" db="EMBL/GenBank/DDBJ databases">
        <authorList>
            <person name="Ndlovu S.S."/>
        </authorList>
    </citation>
    <scope>NUCLEOTIDE SEQUENCE [LARGE SCALE GENOMIC DNA]</scope>
    <source>
        <strain evidence="2">Zaire</strain>
    </source>
</reference>
<organismHost>
    <name type="scientific">Sus scrofa</name>
    <name type="common">Pig</name>
    <dbReference type="NCBI Taxonomy" id="9823"/>
</organismHost>
<accession>A0A6G7KT09</accession>
<dbReference type="EMBL" id="MN630494">
    <property type="protein sequence ID" value="QII88516.1"/>
    <property type="molecule type" value="Genomic_DNA"/>
</dbReference>
<keyword evidence="1" id="KW-1133">Transmembrane helix</keyword>
<gene>
    <name evidence="2" type="primary">KP93L</name>
</gene>
<organismHost>
    <name type="scientific">Ornithodoros</name>
    <name type="common">relapsing fever ticks</name>
    <dbReference type="NCBI Taxonomy" id="6937"/>
</organismHost>
<protein>
    <submittedName>
        <fullName evidence="2">PKP93L</fullName>
    </submittedName>
</protein>
<evidence type="ECO:0000256" key="1">
    <source>
        <dbReference type="SAM" id="Phobius"/>
    </source>
</evidence>
<feature type="transmembrane region" description="Helical" evidence="1">
    <location>
        <begin position="20"/>
        <end position="42"/>
    </location>
</feature>
<sequence length="74" mass="8676">MFFLGFLSVTMDYWSTKVKIYSYTLLTLLVITLICYLIHILCKLRMKKNSVTNNMPPPPPPYTVSSRCSQYYID</sequence>
<name>A0A6G7KT09_ASF</name>
<proteinExistence type="predicted"/>
<keyword evidence="1" id="KW-0812">Transmembrane</keyword>
<organismHost>
    <name type="scientific">Ornithodoros moubata</name>
    <name type="common">Soft tick</name>
    <name type="synonym">Argasid tick</name>
    <dbReference type="NCBI Taxonomy" id="6938"/>
</organismHost>
<evidence type="ECO:0000313" key="2">
    <source>
        <dbReference type="EMBL" id="QII88516.1"/>
    </source>
</evidence>
<organismHost>
    <name type="scientific">Phacochoerus africanus</name>
    <name type="common">Warthog</name>
    <dbReference type="NCBI Taxonomy" id="41426"/>
</organismHost>
<keyword evidence="1" id="KW-0472">Membrane</keyword>